<dbReference type="PANTHER" id="PTHR14186:SF16">
    <property type="entry name" value="INSULIN-LIKE GROWTH FACTOR-BINDING PROTEIN-LIKE 1"/>
    <property type="match status" value="1"/>
</dbReference>
<dbReference type="FunFam" id="2.60.40.10:FF:000032">
    <property type="entry name" value="palladin isoform X1"/>
    <property type="match status" value="1"/>
</dbReference>
<dbReference type="Pfam" id="PF07648">
    <property type="entry name" value="Kazal_2"/>
    <property type="match status" value="1"/>
</dbReference>
<dbReference type="InterPro" id="IPR011390">
    <property type="entry name" value="IGFBP_rP_mac25"/>
</dbReference>
<dbReference type="PROSITE" id="PS51465">
    <property type="entry name" value="KAZAL_2"/>
    <property type="match status" value="1"/>
</dbReference>
<evidence type="ECO:0000256" key="2">
    <source>
        <dbReference type="ARBA" id="ARBA00022525"/>
    </source>
</evidence>
<dbReference type="InterPro" id="IPR003599">
    <property type="entry name" value="Ig_sub"/>
</dbReference>
<evidence type="ECO:0000259" key="8">
    <source>
        <dbReference type="PROSITE" id="PS50835"/>
    </source>
</evidence>
<feature type="chain" id="PRO_5019176843" description="Insulin-like growth factor-binding protein-like 1" evidence="7">
    <location>
        <begin position="23"/>
        <end position="271"/>
    </location>
</feature>
<dbReference type="InterPro" id="IPR013783">
    <property type="entry name" value="Ig-like_fold"/>
</dbReference>
<name>A0A401PA57_SCYTO</name>
<keyword evidence="5" id="KW-0393">Immunoglobulin domain</keyword>
<keyword evidence="12" id="KW-1185">Reference proteome</keyword>
<dbReference type="SMART" id="SM00408">
    <property type="entry name" value="IGc2"/>
    <property type="match status" value="1"/>
</dbReference>
<dbReference type="InterPro" id="IPR036058">
    <property type="entry name" value="Kazal_dom_sf"/>
</dbReference>
<proteinExistence type="predicted"/>
<evidence type="ECO:0000256" key="4">
    <source>
        <dbReference type="ARBA" id="ARBA00023157"/>
    </source>
</evidence>
<dbReference type="SUPFAM" id="SSF57184">
    <property type="entry name" value="Growth factor receptor domain"/>
    <property type="match status" value="1"/>
</dbReference>
<dbReference type="CDD" id="cd00104">
    <property type="entry name" value="KAZAL_FS"/>
    <property type="match status" value="1"/>
</dbReference>
<evidence type="ECO:0008006" key="13">
    <source>
        <dbReference type="Google" id="ProtNLM"/>
    </source>
</evidence>
<dbReference type="InterPro" id="IPR036179">
    <property type="entry name" value="Ig-like_dom_sf"/>
</dbReference>
<reference evidence="11 12" key="1">
    <citation type="journal article" date="2018" name="Nat. Ecol. Evol.">
        <title>Shark genomes provide insights into elasmobranch evolution and the origin of vertebrates.</title>
        <authorList>
            <person name="Hara Y"/>
            <person name="Yamaguchi K"/>
            <person name="Onimaru K"/>
            <person name="Kadota M"/>
            <person name="Koyanagi M"/>
            <person name="Keeley SD"/>
            <person name="Tatsumi K"/>
            <person name="Tanaka K"/>
            <person name="Motone F"/>
            <person name="Kageyama Y"/>
            <person name="Nozu R"/>
            <person name="Adachi N"/>
            <person name="Nishimura O"/>
            <person name="Nakagawa R"/>
            <person name="Tanegashima C"/>
            <person name="Kiyatake I"/>
            <person name="Matsumoto R"/>
            <person name="Murakumo K"/>
            <person name="Nishida K"/>
            <person name="Terakita A"/>
            <person name="Kuratani S"/>
            <person name="Sato K"/>
            <person name="Hyodo S Kuraku.S."/>
        </authorList>
    </citation>
    <scope>NUCLEOTIDE SEQUENCE [LARGE SCALE GENOMIC DNA]</scope>
</reference>
<dbReference type="PROSITE" id="PS50835">
    <property type="entry name" value="IG_LIKE"/>
    <property type="match status" value="1"/>
</dbReference>
<dbReference type="Gene3D" id="3.30.60.30">
    <property type="match status" value="1"/>
</dbReference>
<dbReference type="OMA" id="PGMVCVS"/>
<evidence type="ECO:0000256" key="1">
    <source>
        <dbReference type="ARBA" id="ARBA00004613"/>
    </source>
</evidence>
<dbReference type="PROSITE" id="PS51323">
    <property type="entry name" value="IGFBP_N_2"/>
    <property type="match status" value="1"/>
</dbReference>
<keyword evidence="2" id="KW-0964">Secreted</keyword>
<dbReference type="InterPro" id="IPR009030">
    <property type="entry name" value="Growth_fac_rcpt_cys_sf"/>
</dbReference>
<dbReference type="SMART" id="SM00280">
    <property type="entry name" value="KAZAL"/>
    <property type="match status" value="1"/>
</dbReference>
<dbReference type="SUPFAM" id="SSF100895">
    <property type="entry name" value="Kazal-type serine protease inhibitors"/>
    <property type="match status" value="1"/>
</dbReference>
<dbReference type="GO" id="GO:0001558">
    <property type="term" value="P:regulation of cell growth"/>
    <property type="evidence" value="ECO:0007669"/>
    <property type="project" value="InterPro"/>
</dbReference>
<dbReference type="Gene3D" id="4.10.40.20">
    <property type="match status" value="1"/>
</dbReference>
<dbReference type="SMART" id="SM00409">
    <property type="entry name" value="IG"/>
    <property type="match status" value="1"/>
</dbReference>
<evidence type="ECO:0000256" key="7">
    <source>
        <dbReference type="SAM" id="SignalP"/>
    </source>
</evidence>
<dbReference type="EMBL" id="BFAA01000250">
    <property type="protein sequence ID" value="GCB69953.1"/>
    <property type="molecule type" value="Genomic_DNA"/>
</dbReference>
<dbReference type="InterPro" id="IPR007110">
    <property type="entry name" value="Ig-like_dom"/>
</dbReference>
<gene>
    <name evidence="11" type="ORF">scyTo_0001155</name>
</gene>
<dbReference type="OrthoDB" id="10012075at2759"/>
<dbReference type="GO" id="GO:0005615">
    <property type="term" value="C:extracellular space"/>
    <property type="evidence" value="ECO:0007669"/>
    <property type="project" value="TreeGrafter"/>
</dbReference>
<dbReference type="PANTHER" id="PTHR14186">
    <property type="entry name" value="INSULIN-LIKE GROWTH FACTOR BINDING PROTEIN-RELATED"/>
    <property type="match status" value="1"/>
</dbReference>
<comment type="subcellular location">
    <subcellularLocation>
        <location evidence="1">Secreted</location>
    </subcellularLocation>
</comment>
<dbReference type="AlphaFoldDB" id="A0A401PA57"/>
<evidence type="ECO:0000256" key="6">
    <source>
        <dbReference type="SAM" id="MobiDB-lite"/>
    </source>
</evidence>
<feature type="region of interest" description="Disordered" evidence="6">
    <location>
        <begin position="250"/>
        <end position="271"/>
    </location>
</feature>
<dbReference type="InterPro" id="IPR000867">
    <property type="entry name" value="IGFBP-like"/>
</dbReference>
<evidence type="ECO:0000313" key="11">
    <source>
        <dbReference type="EMBL" id="GCB69953.1"/>
    </source>
</evidence>
<dbReference type="Gene3D" id="2.60.40.10">
    <property type="entry name" value="Immunoglobulins"/>
    <property type="match status" value="1"/>
</dbReference>
<dbReference type="SMART" id="SM00121">
    <property type="entry name" value="IB"/>
    <property type="match status" value="1"/>
</dbReference>
<dbReference type="InterPro" id="IPR003598">
    <property type="entry name" value="Ig_sub2"/>
</dbReference>
<evidence type="ECO:0000256" key="3">
    <source>
        <dbReference type="ARBA" id="ARBA00022729"/>
    </source>
</evidence>
<dbReference type="GO" id="GO:0009966">
    <property type="term" value="P:regulation of signal transduction"/>
    <property type="evidence" value="ECO:0007669"/>
    <property type="project" value="TreeGrafter"/>
</dbReference>
<protein>
    <recommendedName>
        <fullName evidence="13">Insulin-like growth factor-binding protein-like 1</fullName>
    </recommendedName>
</protein>
<evidence type="ECO:0000259" key="10">
    <source>
        <dbReference type="PROSITE" id="PS51465"/>
    </source>
</evidence>
<dbReference type="GO" id="GO:0005520">
    <property type="term" value="F:insulin-like growth factor binding"/>
    <property type="evidence" value="ECO:0007669"/>
    <property type="project" value="InterPro"/>
</dbReference>
<comment type="caution">
    <text evidence="11">The sequence shown here is derived from an EMBL/GenBank/DDBJ whole genome shotgun (WGS) entry which is preliminary data.</text>
</comment>
<dbReference type="InterPro" id="IPR002350">
    <property type="entry name" value="Kazal_dom"/>
</dbReference>
<keyword evidence="3 7" id="KW-0732">Signal</keyword>
<evidence type="ECO:0000259" key="9">
    <source>
        <dbReference type="PROSITE" id="PS51323"/>
    </source>
</evidence>
<accession>A0A401PA57</accession>
<feature type="domain" description="Ig-like" evidence="8">
    <location>
        <begin position="146"/>
        <end position="252"/>
    </location>
</feature>
<organism evidence="11 12">
    <name type="scientific">Scyliorhinus torazame</name>
    <name type="common">Cloudy catshark</name>
    <name type="synonym">Catulus torazame</name>
    <dbReference type="NCBI Taxonomy" id="75743"/>
    <lineage>
        <taxon>Eukaryota</taxon>
        <taxon>Metazoa</taxon>
        <taxon>Chordata</taxon>
        <taxon>Craniata</taxon>
        <taxon>Vertebrata</taxon>
        <taxon>Chondrichthyes</taxon>
        <taxon>Elasmobranchii</taxon>
        <taxon>Galeomorphii</taxon>
        <taxon>Galeoidea</taxon>
        <taxon>Carcharhiniformes</taxon>
        <taxon>Scyliorhinidae</taxon>
        <taxon>Scyliorhinus</taxon>
    </lineage>
</organism>
<evidence type="ECO:0000256" key="5">
    <source>
        <dbReference type="ARBA" id="ARBA00023319"/>
    </source>
</evidence>
<feature type="domain" description="Kazal-like" evidence="10">
    <location>
        <begin position="105"/>
        <end position="144"/>
    </location>
</feature>
<feature type="domain" description="IGFBP N-terminal" evidence="9">
    <location>
        <begin position="20"/>
        <end position="100"/>
    </location>
</feature>
<feature type="signal peptide" evidence="7">
    <location>
        <begin position="1"/>
        <end position="22"/>
    </location>
</feature>
<evidence type="ECO:0000313" key="12">
    <source>
        <dbReference type="Proteomes" id="UP000288216"/>
    </source>
</evidence>
<dbReference type="Proteomes" id="UP000288216">
    <property type="component" value="Unassembled WGS sequence"/>
</dbReference>
<sequence>MKIGLSLLLLGGIMLGRAGVRADCGPCQPSSCPAVQCKVPELRGKDECGCCGRCLGVQGELCGGQGLRHGRCAPGYVCLTSAGAERQPEQEEGTGSCICKHDYSVCGSDGSTYPTICALHLASWLSVHQLHSKIHKVHDGECKYAPVIVLTPMSVQNVTGAQVYLACEVKAVPTPIVTWRKVTESPKGIKLLEELPGDRVNVAVQVRGGPSKHESTGWVLINPLTKEDGGVYQCHASNILGEVQTEGTIKVTEKAPRAKGRKKDGPQKEEN</sequence>
<dbReference type="Pfam" id="PF13927">
    <property type="entry name" value="Ig_3"/>
    <property type="match status" value="1"/>
</dbReference>
<dbReference type="SUPFAM" id="SSF48726">
    <property type="entry name" value="Immunoglobulin"/>
    <property type="match status" value="1"/>
</dbReference>
<keyword evidence="4" id="KW-1015">Disulfide bond</keyword>